<keyword evidence="2" id="KW-1185">Reference proteome</keyword>
<dbReference type="PROSITE" id="PS50896">
    <property type="entry name" value="LISH"/>
    <property type="match status" value="1"/>
</dbReference>
<dbReference type="EMBL" id="JAQJAC010000008">
    <property type="protein sequence ID" value="KAJ5574486.1"/>
    <property type="molecule type" value="Genomic_DNA"/>
</dbReference>
<sequence>MAPNTPIDVLTAALVARFLRTNNYSATLKALIHEAGLAPDVGQTSGDDTNNWTIQGLLEEKKAYDHSANFERYGSNSKETALWREPAPRKPNIVSVPTSSNLLAASVEPWQEPRDDGESLAKSPGPFIISTGADRQVHLLEIATGNAPFFFFLGLIGLTCALIRVDSGRSLCSHDQYVRTIASSAWISMGFKCRIILLAYPGENRGDSSSVTLGEPVARINTATNPESILFVPHIDTGELNLLVSRRDSSYIYYYQVESLPKDVRNSHEEADSTPGSSSTECRLLGRQNLAPHSNAWVAFSPVHMALSPHDPGLLAVATSALPHLKVILVRLLFPSDEAEEKTNAPSSDVEVTQASQALEALALQNKEDAAILIQANTFAPQTAYSTPQIAWRPDGSGLWVNGDDGVVRGIETRTGKVVSMLRNGHEPGCKVRSVWAGYVDVPQDGKDTVREEWVISGGFDKRLIVWQV</sequence>
<dbReference type="Proteomes" id="UP001216150">
    <property type="component" value="Unassembled WGS sequence"/>
</dbReference>
<gene>
    <name evidence="1" type="ORF">N7450_008385</name>
</gene>
<dbReference type="Gene3D" id="2.130.10.10">
    <property type="entry name" value="YVTN repeat-like/Quinoprotein amine dehydrogenase"/>
    <property type="match status" value="1"/>
</dbReference>
<evidence type="ECO:0000313" key="2">
    <source>
        <dbReference type="Proteomes" id="UP001216150"/>
    </source>
</evidence>
<proteinExistence type="predicted"/>
<dbReference type="InterPro" id="IPR006594">
    <property type="entry name" value="LisH"/>
</dbReference>
<name>A0AAD6GPA7_9EURO</name>
<protein>
    <recommendedName>
        <fullName evidence="3">LisH domain-containing protein</fullName>
    </recommendedName>
</protein>
<reference evidence="1 2" key="1">
    <citation type="journal article" date="2023" name="IMA Fungus">
        <title>Comparative genomic study of the Penicillium genus elucidates a diverse pangenome and 15 lateral gene transfer events.</title>
        <authorList>
            <person name="Petersen C."/>
            <person name="Sorensen T."/>
            <person name="Nielsen M.R."/>
            <person name="Sondergaard T.E."/>
            <person name="Sorensen J.L."/>
            <person name="Fitzpatrick D.A."/>
            <person name="Frisvad J.C."/>
            <person name="Nielsen K.L."/>
        </authorList>
    </citation>
    <scope>NUCLEOTIDE SEQUENCE [LARGE SCALE GENOMIC DNA]</scope>
    <source>
        <strain evidence="1 2">IBT 29057</strain>
    </source>
</reference>
<dbReference type="InterPro" id="IPR015943">
    <property type="entry name" value="WD40/YVTN_repeat-like_dom_sf"/>
</dbReference>
<dbReference type="SUPFAM" id="SSF50978">
    <property type="entry name" value="WD40 repeat-like"/>
    <property type="match status" value="1"/>
</dbReference>
<dbReference type="AlphaFoldDB" id="A0AAD6GPA7"/>
<accession>A0AAD6GPA7</accession>
<organism evidence="1 2">
    <name type="scientific">Penicillium hetheringtonii</name>
    <dbReference type="NCBI Taxonomy" id="911720"/>
    <lineage>
        <taxon>Eukaryota</taxon>
        <taxon>Fungi</taxon>
        <taxon>Dikarya</taxon>
        <taxon>Ascomycota</taxon>
        <taxon>Pezizomycotina</taxon>
        <taxon>Eurotiomycetes</taxon>
        <taxon>Eurotiomycetidae</taxon>
        <taxon>Eurotiales</taxon>
        <taxon>Aspergillaceae</taxon>
        <taxon>Penicillium</taxon>
    </lineage>
</organism>
<evidence type="ECO:0008006" key="3">
    <source>
        <dbReference type="Google" id="ProtNLM"/>
    </source>
</evidence>
<evidence type="ECO:0000313" key="1">
    <source>
        <dbReference type="EMBL" id="KAJ5574486.1"/>
    </source>
</evidence>
<comment type="caution">
    <text evidence="1">The sequence shown here is derived from an EMBL/GenBank/DDBJ whole genome shotgun (WGS) entry which is preliminary data.</text>
</comment>
<dbReference type="InterPro" id="IPR036322">
    <property type="entry name" value="WD40_repeat_dom_sf"/>
</dbReference>